<reference evidence="1 2" key="1">
    <citation type="submission" date="2024-09" db="EMBL/GenBank/DDBJ databases">
        <authorList>
            <person name="Sun Q."/>
            <person name="Mori K."/>
        </authorList>
    </citation>
    <scope>NUCLEOTIDE SEQUENCE [LARGE SCALE GENOMIC DNA]</scope>
    <source>
        <strain evidence="1 2">CECT 8726</strain>
    </source>
</reference>
<comment type="caution">
    <text evidence="1">The sequence shown here is derived from an EMBL/GenBank/DDBJ whole genome shotgun (WGS) entry which is preliminary data.</text>
</comment>
<dbReference type="Proteomes" id="UP001589683">
    <property type="component" value="Unassembled WGS sequence"/>
</dbReference>
<dbReference type="RefSeq" id="WP_213891163.1">
    <property type="nucleotide sequence ID" value="NZ_JAGFNU010000020.1"/>
</dbReference>
<keyword evidence="2" id="KW-1185">Reference proteome</keyword>
<accession>A0ABV5JFB4</accession>
<evidence type="ECO:0000313" key="2">
    <source>
        <dbReference type="Proteomes" id="UP001589683"/>
    </source>
</evidence>
<name>A0ABV5JFB4_9RHOB</name>
<protein>
    <submittedName>
        <fullName evidence="1">Uncharacterized protein</fullName>
    </submittedName>
</protein>
<organism evidence="1 2">
    <name type="scientific">Pseudohalocynthiibacter aestuariivivens</name>
    <dbReference type="NCBI Taxonomy" id="1591409"/>
    <lineage>
        <taxon>Bacteria</taxon>
        <taxon>Pseudomonadati</taxon>
        <taxon>Pseudomonadota</taxon>
        <taxon>Alphaproteobacteria</taxon>
        <taxon>Rhodobacterales</taxon>
        <taxon>Paracoccaceae</taxon>
        <taxon>Pseudohalocynthiibacter</taxon>
    </lineage>
</organism>
<evidence type="ECO:0000313" key="1">
    <source>
        <dbReference type="EMBL" id="MFB9231473.1"/>
    </source>
</evidence>
<gene>
    <name evidence="1" type="ORF">ACFFUT_06695</name>
</gene>
<proteinExistence type="predicted"/>
<sequence length="107" mass="12143">MGVFTSHPDISLVHIPVQTAPRPEFERPLRYLRTKLANPSVDRGSIHFDTSLRQKIPHIPARKRETAILAHGAKDNLRWKPMMFERATLRKGPPKLGMAAKLQSQAD</sequence>
<dbReference type="EMBL" id="JBHMEA010000017">
    <property type="protein sequence ID" value="MFB9231473.1"/>
    <property type="molecule type" value="Genomic_DNA"/>
</dbReference>